<evidence type="ECO:0000313" key="1">
    <source>
        <dbReference type="EMBL" id="KAJ8127409.1"/>
    </source>
</evidence>
<gene>
    <name evidence="1" type="ORF">O1611_g6227</name>
</gene>
<name>A0ACC2JJ62_9PEZI</name>
<sequence length="296" mass="32366">MSQPLTAEEETRYTKIIDNILAIADLETVTRKKIRLGLQAELGGKDLNEQRDAIKALIEQRFDAISAAAAPADPTVSDPHAPSSPPNGYLNGHGDGVKDESDVNGGEIKVSTQPPKKKQRKEPSADTEDADAKLAALLQAEENQRTRTTRGGGAKAAPKKKKKPAPKKKSDKRVRQEDDSDVDEGDEPSPKKRKAGGGFQKPFNLSYPLAELCGEPQVSKIPGISNLAGPNLECPGHLVVKKLWEHIKENQLQDPSDKRQIICDERMQAVFKLAKVDMFQMNKLVGNHLYPVEEGA</sequence>
<dbReference type="Proteomes" id="UP001153332">
    <property type="component" value="Unassembled WGS sequence"/>
</dbReference>
<reference evidence="1" key="1">
    <citation type="submission" date="2022-12" db="EMBL/GenBank/DDBJ databases">
        <title>Genome Sequence of Lasiodiplodia mahajangana.</title>
        <authorList>
            <person name="Buettner E."/>
        </authorList>
    </citation>
    <scope>NUCLEOTIDE SEQUENCE</scope>
    <source>
        <strain evidence="1">VT137</strain>
    </source>
</reference>
<organism evidence="1 2">
    <name type="scientific">Lasiodiplodia mahajangana</name>
    <dbReference type="NCBI Taxonomy" id="1108764"/>
    <lineage>
        <taxon>Eukaryota</taxon>
        <taxon>Fungi</taxon>
        <taxon>Dikarya</taxon>
        <taxon>Ascomycota</taxon>
        <taxon>Pezizomycotina</taxon>
        <taxon>Dothideomycetes</taxon>
        <taxon>Dothideomycetes incertae sedis</taxon>
        <taxon>Botryosphaeriales</taxon>
        <taxon>Botryosphaeriaceae</taxon>
        <taxon>Lasiodiplodia</taxon>
    </lineage>
</organism>
<dbReference type="EMBL" id="JAPUUL010001437">
    <property type="protein sequence ID" value="KAJ8127409.1"/>
    <property type="molecule type" value="Genomic_DNA"/>
</dbReference>
<comment type="caution">
    <text evidence="1">The sequence shown here is derived from an EMBL/GenBank/DDBJ whole genome shotgun (WGS) entry which is preliminary data.</text>
</comment>
<accession>A0ACC2JJ62</accession>
<evidence type="ECO:0000313" key="2">
    <source>
        <dbReference type="Proteomes" id="UP001153332"/>
    </source>
</evidence>
<protein>
    <submittedName>
        <fullName evidence="1">Uncharacterized protein</fullName>
    </submittedName>
</protein>
<keyword evidence="2" id="KW-1185">Reference proteome</keyword>
<proteinExistence type="predicted"/>